<feature type="compositionally biased region" description="Low complexity" evidence="1">
    <location>
        <begin position="374"/>
        <end position="385"/>
    </location>
</feature>
<dbReference type="RefSeq" id="XP_002950316.1">
    <property type="nucleotide sequence ID" value="XM_002950270.1"/>
</dbReference>
<proteinExistence type="predicted"/>
<dbReference type="AlphaFoldDB" id="D8TV53"/>
<organism evidence="4">
    <name type="scientific">Volvox carteri f. nagariensis</name>
    <dbReference type="NCBI Taxonomy" id="3068"/>
    <lineage>
        <taxon>Eukaryota</taxon>
        <taxon>Viridiplantae</taxon>
        <taxon>Chlorophyta</taxon>
        <taxon>core chlorophytes</taxon>
        <taxon>Chlorophyceae</taxon>
        <taxon>CS clade</taxon>
        <taxon>Chlamydomonadales</taxon>
        <taxon>Volvocaceae</taxon>
        <taxon>Volvox</taxon>
    </lineage>
</organism>
<feature type="domain" description="N-acetyltransferase" evidence="2">
    <location>
        <begin position="1"/>
        <end position="99"/>
    </location>
</feature>
<feature type="compositionally biased region" description="Pro residues" evidence="1">
    <location>
        <begin position="182"/>
        <end position="338"/>
    </location>
</feature>
<accession>D8TV53</accession>
<feature type="region of interest" description="Disordered" evidence="1">
    <location>
        <begin position="369"/>
        <end position="388"/>
    </location>
</feature>
<feature type="region of interest" description="Disordered" evidence="1">
    <location>
        <begin position="177"/>
        <end position="338"/>
    </location>
</feature>
<sequence length="489" mass="50341">MDRDSHAGLVAIVEPSVSTDVRILFQATAEGHRRMGLGRLLTRIIQEAAVAANHQYVAVSVVDKAVMEYWHQRLGFQGEPYFKKAGRGAEACFKAIEAECQRNLAARVLVHPAVNEDAAKTMVLQAVQTLHYGRLVMAVRSEDENGAASTAALPKEVGEPEMAVVQVPQPPVEALLRASEMSPPPPPLAAEVSPPPPQPAAEVSPPPPPPAAEVSPKPPPPAAEVSPPPPPPAAEVSPPPPPPAAEVSPKPPPPPAAVVSPSPPLAAEVSPPPPPPAAEVSPQPPPPAAEVSPPPPPPAAEVSPPPPPPAAEVSPPPPPPAAVVSPSPPPPAAAVSPPPPPPAAEFWLWCDHNMMVNVMQRIGFPGPYGPLGDSRSTSSPSSSSSFWVRSGTRLPGPGNHHYYHYHHNHHHHSAGLLLVLLLLPVVPATTATAAVLLIETNAAPPWPGSTCRVSELGLGSKAAGSCFDSEVVAASMLAGGCCLGSSGGV</sequence>
<reference evidence="3 4" key="1">
    <citation type="journal article" date="2010" name="Science">
        <title>Genomic analysis of organismal complexity in the multicellular green alga Volvox carteri.</title>
        <authorList>
            <person name="Prochnik S.E."/>
            <person name="Umen J."/>
            <person name="Nedelcu A.M."/>
            <person name="Hallmann A."/>
            <person name="Miller S.M."/>
            <person name="Nishii I."/>
            <person name="Ferris P."/>
            <person name="Kuo A."/>
            <person name="Mitros T."/>
            <person name="Fritz-Laylin L.K."/>
            <person name="Hellsten U."/>
            <person name="Chapman J."/>
            <person name="Simakov O."/>
            <person name="Rensing S.A."/>
            <person name="Terry A."/>
            <person name="Pangilinan J."/>
            <person name="Kapitonov V."/>
            <person name="Jurka J."/>
            <person name="Salamov A."/>
            <person name="Shapiro H."/>
            <person name="Schmutz J."/>
            <person name="Grimwood J."/>
            <person name="Lindquist E."/>
            <person name="Lucas S."/>
            <person name="Grigoriev I.V."/>
            <person name="Schmitt R."/>
            <person name="Kirk D."/>
            <person name="Rokhsar D.S."/>
        </authorList>
    </citation>
    <scope>NUCLEOTIDE SEQUENCE [LARGE SCALE GENOMIC DNA]</scope>
    <source>
        <strain evidence="4">f. Nagariensis / Eve</strain>
    </source>
</reference>
<dbReference type="STRING" id="3068.D8TV53"/>
<dbReference type="PROSITE" id="PS51186">
    <property type="entry name" value="GNAT"/>
    <property type="match status" value="1"/>
</dbReference>
<dbReference type="InParanoid" id="D8TV53"/>
<name>D8TV53_VOLCA</name>
<dbReference type="GO" id="GO:0016747">
    <property type="term" value="F:acyltransferase activity, transferring groups other than amino-acyl groups"/>
    <property type="evidence" value="ECO:0007669"/>
    <property type="project" value="InterPro"/>
</dbReference>
<gene>
    <name evidence="3" type="ORF">VOLCADRAFT_90822</name>
</gene>
<evidence type="ECO:0000256" key="1">
    <source>
        <dbReference type="SAM" id="MobiDB-lite"/>
    </source>
</evidence>
<dbReference type="EMBL" id="GL378339">
    <property type="protein sequence ID" value="EFJ48517.1"/>
    <property type="molecule type" value="Genomic_DNA"/>
</dbReference>
<dbReference type="PRINTS" id="PR01217">
    <property type="entry name" value="PRICHEXTENSN"/>
</dbReference>
<dbReference type="eggNOG" id="ENOG502RRFC">
    <property type="taxonomic scope" value="Eukaryota"/>
</dbReference>
<dbReference type="InterPro" id="IPR016181">
    <property type="entry name" value="Acyl_CoA_acyltransferase"/>
</dbReference>
<dbReference type="InterPro" id="IPR000182">
    <property type="entry name" value="GNAT_dom"/>
</dbReference>
<dbReference type="SUPFAM" id="SSF55729">
    <property type="entry name" value="Acyl-CoA N-acyltransferases (Nat)"/>
    <property type="match status" value="1"/>
</dbReference>
<keyword evidence="4" id="KW-1185">Reference proteome</keyword>
<dbReference type="GeneID" id="9619861"/>
<protein>
    <recommendedName>
        <fullName evidence="2">N-acetyltransferase domain-containing protein</fullName>
    </recommendedName>
</protein>
<evidence type="ECO:0000259" key="2">
    <source>
        <dbReference type="PROSITE" id="PS51186"/>
    </source>
</evidence>
<evidence type="ECO:0000313" key="3">
    <source>
        <dbReference type="EMBL" id="EFJ48517.1"/>
    </source>
</evidence>
<dbReference type="KEGG" id="vcn:VOLCADRAFT_90822"/>
<dbReference type="Proteomes" id="UP000001058">
    <property type="component" value="Unassembled WGS sequence"/>
</dbReference>
<evidence type="ECO:0000313" key="4">
    <source>
        <dbReference type="Proteomes" id="UP000001058"/>
    </source>
</evidence>